<dbReference type="EMBL" id="SNSQ01000016">
    <property type="protein sequence ID" value="TEU47515.1"/>
    <property type="molecule type" value="Genomic_DNA"/>
</dbReference>
<dbReference type="AlphaFoldDB" id="A0AAX2RQU8"/>
<evidence type="ECO:0000313" key="2">
    <source>
        <dbReference type="Proteomes" id="UP000298234"/>
    </source>
</evidence>
<evidence type="ECO:0000313" key="1">
    <source>
        <dbReference type="EMBL" id="TEU47515.1"/>
    </source>
</evidence>
<organism evidence="1 2">
    <name type="scientific">Burkholderia cepacia</name>
    <name type="common">Pseudomonas cepacia</name>
    <dbReference type="NCBI Taxonomy" id="292"/>
    <lineage>
        <taxon>Bacteria</taxon>
        <taxon>Pseudomonadati</taxon>
        <taxon>Pseudomonadota</taxon>
        <taxon>Betaproteobacteria</taxon>
        <taxon>Burkholderiales</taxon>
        <taxon>Burkholderiaceae</taxon>
        <taxon>Burkholderia</taxon>
        <taxon>Burkholderia cepacia complex</taxon>
    </lineage>
</organism>
<proteinExistence type="predicted"/>
<sequence>METRFVLEQARKEHGVSARVRLIASAVVTLLTDAGLMRARPSVGHDVTLTDLNIAGASDILAATPAENLARTLAEARATPSGAKVLPDDLQVRLETKTTIAARNGVFWQQTWERYDQVRDQLISGQIGQAGWPDDPLTRLGRAAQACEVERSRCIVSLVDAVGFRNRLAAHGYNTSASDQKLRVSAGMTMWNEEFEREEFRTKVTMEGVLSAAAQRNQPRRASPGMGM</sequence>
<dbReference type="Proteomes" id="UP000298234">
    <property type="component" value="Unassembled WGS sequence"/>
</dbReference>
<protein>
    <submittedName>
        <fullName evidence="1">Uncharacterized protein</fullName>
    </submittedName>
</protein>
<accession>A0AAX2RQU8</accession>
<name>A0AAX2RQU8_BURCE</name>
<comment type="caution">
    <text evidence="1">The sequence shown here is derived from an EMBL/GenBank/DDBJ whole genome shotgun (WGS) entry which is preliminary data.</text>
</comment>
<gene>
    <name evidence="1" type="ORF">E3D37_16045</name>
</gene>
<dbReference type="RefSeq" id="WP_134256228.1">
    <property type="nucleotide sequence ID" value="NZ_SNSG01000013.1"/>
</dbReference>
<reference evidence="1 2" key="1">
    <citation type="submission" date="2019-03" db="EMBL/GenBank/DDBJ databases">
        <title>Burkholderia cepacia outbreak.</title>
        <authorList>
            <person name="Farzana R."/>
            <person name="Walsh T.R."/>
        </authorList>
    </citation>
    <scope>NUCLEOTIDE SEQUENCE [LARGE SCALE GENOMIC DNA]</scope>
    <source>
        <strain evidence="2">d13</strain>
    </source>
</reference>